<evidence type="ECO:0000313" key="2">
    <source>
        <dbReference type="Proteomes" id="UP000248066"/>
    </source>
</evidence>
<dbReference type="InterPro" id="IPR014962">
    <property type="entry name" value="YolD"/>
</dbReference>
<dbReference type="Proteomes" id="UP000248066">
    <property type="component" value="Unassembled WGS sequence"/>
</dbReference>
<dbReference type="Pfam" id="PF08863">
    <property type="entry name" value="YolD"/>
    <property type="match status" value="1"/>
</dbReference>
<dbReference type="AlphaFoldDB" id="A0A2W0HEU8"/>
<accession>A0A2W0HEU8</accession>
<name>A0A2W0HEU8_9BACI</name>
<sequence length="111" mass="12415">MHDRGSIKWTSMMLPEHVEKLKELKKEHQRVSHGEADPQAEEEWDRLIAESFNTGCLLQLSFMNGECANRVRGHVTGVNAEQGMLTVIEAGGVRTSVRFSSVTAVSPYEES</sequence>
<dbReference type="EMBL" id="PDOF01000001">
    <property type="protein sequence ID" value="PYZ98530.1"/>
    <property type="molecule type" value="Genomic_DNA"/>
</dbReference>
<dbReference type="RefSeq" id="WP_110518492.1">
    <property type="nucleotide sequence ID" value="NZ_PDOF01000001.1"/>
</dbReference>
<protein>
    <recommendedName>
        <fullName evidence="3">YolD-like family protein</fullName>
    </recommendedName>
</protein>
<evidence type="ECO:0000313" key="1">
    <source>
        <dbReference type="EMBL" id="PYZ98530.1"/>
    </source>
</evidence>
<comment type="caution">
    <text evidence="1">The sequence shown here is derived from an EMBL/GenBank/DDBJ whole genome shotgun (WGS) entry which is preliminary data.</text>
</comment>
<keyword evidence="2" id="KW-1185">Reference proteome</keyword>
<evidence type="ECO:0008006" key="3">
    <source>
        <dbReference type="Google" id="ProtNLM"/>
    </source>
</evidence>
<organism evidence="1 2">
    <name type="scientific">Alteribacter lacisalsi</name>
    <dbReference type="NCBI Taxonomy" id="2045244"/>
    <lineage>
        <taxon>Bacteria</taxon>
        <taxon>Bacillati</taxon>
        <taxon>Bacillota</taxon>
        <taxon>Bacilli</taxon>
        <taxon>Bacillales</taxon>
        <taxon>Bacillaceae</taxon>
        <taxon>Alteribacter</taxon>
    </lineage>
</organism>
<gene>
    <name evidence="1" type="ORF">CR205_08070</name>
</gene>
<reference evidence="1 2" key="1">
    <citation type="submission" date="2017-10" db="EMBL/GenBank/DDBJ databases">
        <title>Bacillus sp. nov., a halophilic bacterium isolated from a Yangshapao Lake.</title>
        <authorList>
            <person name="Wang H."/>
        </authorList>
    </citation>
    <scope>NUCLEOTIDE SEQUENCE [LARGE SCALE GENOMIC DNA]</scope>
    <source>
        <strain evidence="1 2">YSP-3</strain>
    </source>
</reference>
<proteinExistence type="predicted"/>
<dbReference type="OrthoDB" id="1644322at2"/>